<organism evidence="1 2">
    <name type="scientific">Paramuricea clavata</name>
    <name type="common">Red gorgonian</name>
    <name type="synonym">Violescent sea-whip</name>
    <dbReference type="NCBI Taxonomy" id="317549"/>
    <lineage>
        <taxon>Eukaryota</taxon>
        <taxon>Metazoa</taxon>
        <taxon>Cnidaria</taxon>
        <taxon>Anthozoa</taxon>
        <taxon>Octocorallia</taxon>
        <taxon>Malacalcyonacea</taxon>
        <taxon>Plexauridae</taxon>
        <taxon>Paramuricea</taxon>
    </lineage>
</organism>
<accession>A0A6S7K4E9</accession>
<evidence type="ECO:0000313" key="2">
    <source>
        <dbReference type="Proteomes" id="UP001152795"/>
    </source>
</evidence>
<sequence length="143" mass="16463">MGINEEEVTQEEFLKDILYLDNEARYEVSLPWKNESIPKSNGYGMCLKRLHQLKSRLDKDKQLLEQYDDIFKDQENSGIVDSEIGPEIVSLLLESLNVDDFARGAYDDDEALHIYRTSHDLMSKGGWHSNSVSSDPLARRIDL</sequence>
<dbReference type="Proteomes" id="UP001152795">
    <property type="component" value="Unassembled WGS sequence"/>
</dbReference>
<dbReference type="AlphaFoldDB" id="A0A6S7K4E9"/>
<gene>
    <name evidence="1" type="ORF">PACLA_8A031510</name>
</gene>
<reference evidence="1" key="1">
    <citation type="submission" date="2020-04" db="EMBL/GenBank/DDBJ databases">
        <authorList>
            <person name="Alioto T."/>
            <person name="Alioto T."/>
            <person name="Gomez Garrido J."/>
        </authorList>
    </citation>
    <scope>NUCLEOTIDE SEQUENCE</scope>
    <source>
        <strain evidence="1">A484AB</strain>
    </source>
</reference>
<proteinExistence type="predicted"/>
<evidence type="ECO:0000313" key="1">
    <source>
        <dbReference type="EMBL" id="CAB4022781.1"/>
    </source>
</evidence>
<dbReference type="OrthoDB" id="5979717at2759"/>
<name>A0A6S7K4E9_PARCT</name>
<comment type="caution">
    <text evidence="1">The sequence shown here is derived from an EMBL/GenBank/DDBJ whole genome shotgun (WGS) entry which is preliminary data.</text>
</comment>
<protein>
    <submittedName>
        <fullName evidence="1">Uncharacterized protein</fullName>
    </submittedName>
</protein>
<dbReference type="EMBL" id="CACRXK020012155">
    <property type="protein sequence ID" value="CAB4022781.1"/>
    <property type="molecule type" value="Genomic_DNA"/>
</dbReference>
<keyword evidence="2" id="KW-1185">Reference proteome</keyword>